<dbReference type="Proteomes" id="UP001651158">
    <property type="component" value="Unassembled WGS sequence"/>
</dbReference>
<evidence type="ECO:0000313" key="3">
    <source>
        <dbReference type="Proteomes" id="UP001651158"/>
    </source>
</evidence>
<reference evidence="2 3" key="1">
    <citation type="journal article" date="2022" name="Front. Cell. Infect. Microbiol.">
        <title>The Genomes of Two Strains of Taenia crassiceps the Animal Model for the Study of Human Cysticercosis.</title>
        <authorList>
            <person name="Bobes R.J."/>
            <person name="Estrada K."/>
            <person name="Rios-Valencia D.G."/>
            <person name="Calderon-Gallegos A."/>
            <person name="de la Torre P."/>
            <person name="Carrero J.C."/>
            <person name="Sanchez-Flores A."/>
            <person name="Laclette J.P."/>
        </authorList>
    </citation>
    <scope>NUCLEOTIDE SEQUENCE [LARGE SCALE GENOMIC DNA]</scope>
    <source>
        <strain evidence="2">WFUcys</strain>
    </source>
</reference>
<keyword evidence="3" id="KW-1185">Reference proteome</keyword>
<feature type="region of interest" description="Disordered" evidence="1">
    <location>
        <begin position="93"/>
        <end position="113"/>
    </location>
</feature>
<accession>A0ABR4Q827</accession>
<protein>
    <submittedName>
        <fullName evidence="2">Uncharacterized protein</fullName>
    </submittedName>
</protein>
<evidence type="ECO:0000256" key="1">
    <source>
        <dbReference type="SAM" id="MobiDB-lite"/>
    </source>
</evidence>
<gene>
    <name evidence="2" type="ORF">TcWFU_006402</name>
</gene>
<proteinExistence type="predicted"/>
<name>A0ABR4Q827_9CEST</name>
<dbReference type="EMBL" id="JAKROA010000007">
    <property type="protein sequence ID" value="KAL5105839.1"/>
    <property type="molecule type" value="Genomic_DNA"/>
</dbReference>
<evidence type="ECO:0000313" key="2">
    <source>
        <dbReference type="EMBL" id="KAL5105839.1"/>
    </source>
</evidence>
<sequence length="128" mass="14557">MEWLSATKYLQRGPPVKKKTLCRDCVSSRRAIGYENWMNSRRSHHPAGNQRNPVTWIWKGLVGLGSWSALKVLLKTFCDTQFWLEPHHHLDASTSPTRWSGASGGLEPARDNRQSPDGMKAFALVKRI</sequence>
<organism evidence="2 3">
    <name type="scientific">Taenia crassiceps</name>
    <dbReference type="NCBI Taxonomy" id="6207"/>
    <lineage>
        <taxon>Eukaryota</taxon>
        <taxon>Metazoa</taxon>
        <taxon>Spiralia</taxon>
        <taxon>Lophotrochozoa</taxon>
        <taxon>Platyhelminthes</taxon>
        <taxon>Cestoda</taxon>
        <taxon>Eucestoda</taxon>
        <taxon>Cyclophyllidea</taxon>
        <taxon>Taeniidae</taxon>
        <taxon>Taenia</taxon>
    </lineage>
</organism>
<comment type="caution">
    <text evidence="2">The sequence shown here is derived from an EMBL/GenBank/DDBJ whole genome shotgun (WGS) entry which is preliminary data.</text>
</comment>